<reference evidence="4 5" key="1">
    <citation type="journal article" date="2018" name="IMA Fungus">
        <title>IMA Genome-F 9: Draft genome sequence of Annulohypoxylon stygium, Aspergillus mulundensis, Berkeleyomyces basicola (syn. Thielaviopsis basicola), Ceratocystis smalleyi, two Cercospora beticola strains, Coleophoma cylindrospora, Fusarium fracticaudum, Phialophora cf. hyalina, and Morchella septimelata.</title>
        <authorList>
            <person name="Wingfield B.D."/>
            <person name="Bills G.F."/>
            <person name="Dong Y."/>
            <person name="Huang W."/>
            <person name="Nel W.J."/>
            <person name="Swalarsk-Parry B.S."/>
            <person name="Vaghefi N."/>
            <person name="Wilken P.M."/>
            <person name="An Z."/>
            <person name="de Beer Z.W."/>
            <person name="De Vos L."/>
            <person name="Chen L."/>
            <person name="Duong T.A."/>
            <person name="Gao Y."/>
            <person name="Hammerbacher A."/>
            <person name="Kikkert J.R."/>
            <person name="Li Y."/>
            <person name="Li H."/>
            <person name="Li K."/>
            <person name="Li Q."/>
            <person name="Liu X."/>
            <person name="Ma X."/>
            <person name="Naidoo K."/>
            <person name="Pethybridge S.J."/>
            <person name="Sun J."/>
            <person name="Steenkamp E.T."/>
            <person name="van der Nest M.A."/>
            <person name="van Wyk S."/>
            <person name="Wingfield M.J."/>
            <person name="Xiong C."/>
            <person name="Yue Q."/>
            <person name="Zhang X."/>
        </authorList>
    </citation>
    <scope>NUCLEOTIDE SEQUENCE [LARGE SCALE GENOMIC DNA]</scope>
    <source>
        <strain evidence="4 5">BP5796</strain>
    </source>
</reference>
<dbReference type="SUPFAM" id="SSF51197">
    <property type="entry name" value="Clavaminate synthase-like"/>
    <property type="match status" value="1"/>
</dbReference>
<feature type="region of interest" description="Disordered" evidence="2">
    <location>
        <begin position="129"/>
        <end position="166"/>
    </location>
</feature>
<feature type="domain" description="Fe2OG dioxygenase" evidence="3">
    <location>
        <begin position="677"/>
        <end position="792"/>
    </location>
</feature>
<dbReference type="InterPro" id="IPR027450">
    <property type="entry name" value="AlkB-like"/>
</dbReference>
<comment type="caution">
    <text evidence="4">The sequence shown here is derived from an EMBL/GenBank/DDBJ whole genome shotgun (WGS) entry which is preliminary data.</text>
</comment>
<dbReference type="GO" id="GO:0006307">
    <property type="term" value="P:DNA alkylation repair"/>
    <property type="evidence" value="ECO:0007669"/>
    <property type="project" value="TreeGrafter"/>
</dbReference>
<dbReference type="GO" id="GO:0051747">
    <property type="term" value="F:cytosine C-5 DNA demethylase activity"/>
    <property type="evidence" value="ECO:0007669"/>
    <property type="project" value="TreeGrafter"/>
</dbReference>
<feature type="binding site" evidence="1">
    <location>
        <position position="695"/>
    </location>
    <ligand>
        <name>2-oxoglutarate</name>
        <dbReference type="ChEBI" id="CHEBI:16810"/>
    </ligand>
</feature>
<feature type="region of interest" description="Disordered" evidence="2">
    <location>
        <begin position="198"/>
        <end position="237"/>
    </location>
</feature>
<dbReference type="EMBL" id="PDLN01000014">
    <property type="protein sequence ID" value="RDW66874.1"/>
    <property type="molecule type" value="Genomic_DNA"/>
</dbReference>
<evidence type="ECO:0000259" key="3">
    <source>
        <dbReference type="PROSITE" id="PS51471"/>
    </source>
</evidence>
<feature type="binding site" evidence="1">
    <location>
        <position position="686"/>
    </location>
    <ligand>
        <name>2-oxoglutarate</name>
        <dbReference type="ChEBI" id="CHEBI:16810"/>
    </ligand>
</feature>
<dbReference type="GO" id="GO:0008198">
    <property type="term" value="F:ferrous iron binding"/>
    <property type="evidence" value="ECO:0007669"/>
    <property type="project" value="TreeGrafter"/>
</dbReference>
<evidence type="ECO:0000313" key="4">
    <source>
        <dbReference type="EMBL" id="RDW66874.1"/>
    </source>
</evidence>
<proteinExistence type="predicted"/>
<evidence type="ECO:0000256" key="2">
    <source>
        <dbReference type="SAM" id="MobiDB-lite"/>
    </source>
</evidence>
<feature type="compositionally biased region" description="Polar residues" evidence="2">
    <location>
        <begin position="59"/>
        <end position="73"/>
    </location>
</feature>
<dbReference type="InterPro" id="IPR037151">
    <property type="entry name" value="AlkB-like_sf"/>
</dbReference>
<feature type="region of interest" description="Disordered" evidence="2">
    <location>
        <begin position="1"/>
        <end position="38"/>
    </location>
</feature>
<dbReference type="PANTHER" id="PTHR31573">
    <property type="entry name" value="ALPHA-KETOGLUTARATE-DEPENDENT DIOXYGENASE ALKB HOMOLOG 2"/>
    <property type="match status" value="1"/>
</dbReference>
<evidence type="ECO:0000313" key="5">
    <source>
        <dbReference type="Proteomes" id="UP000256328"/>
    </source>
</evidence>
<dbReference type="GO" id="GO:0035516">
    <property type="term" value="F:broad specificity oxidative DNA demethylase activity"/>
    <property type="evidence" value="ECO:0007669"/>
    <property type="project" value="TreeGrafter"/>
</dbReference>
<feature type="compositionally biased region" description="Basic and acidic residues" evidence="2">
    <location>
        <begin position="1"/>
        <end position="12"/>
    </location>
</feature>
<gene>
    <name evidence="4" type="ORF">BP5796_09623</name>
</gene>
<organism evidence="4 5">
    <name type="scientific">Coleophoma crateriformis</name>
    <dbReference type="NCBI Taxonomy" id="565419"/>
    <lineage>
        <taxon>Eukaryota</taxon>
        <taxon>Fungi</taxon>
        <taxon>Dikarya</taxon>
        <taxon>Ascomycota</taxon>
        <taxon>Pezizomycotina</taxon>
        <taxon>Leotiomycetes</taxon>
        <taxon>Helotiales</taxon>
        <taxon>Dermateaceae</taxon>
        <taxon>Coleophoma</taxon>
    </lineage>
</organism>
<dbReference type="Pfam" id="PF13532">
    <property type="entry name" value="2OG-FeII_Oxy_2"/>
    <property type="match status" value="1"/>
</dbReference>
<dbReference type="AlphaFoldDB" id="A0A3D8QZ79"/>
<evidence type="ECO:0000256" key="1">
    <source>
        <dbReference type="PIRSR" id="PIRSR632852-1"/>
    </source>
</evidence>
<dbReference type="InterPro" id="IPR005123">
    <property type="entry name" value="Oxoglu/Fe-dep_dioxygenase_dom"/>
</dbReference>
<dbReference type="OrthoDB" id="2163491at2759"/>
<feature type="compositionally biased region" description="Polar residues" evidence="2">
    <location>
        <begin position="141"/>
        <end position="166"/>
    </location>
</feature>
<protein>
    <recommendedName>
        <fullName evidence="3">Fe2OG dioxygenase domain-containing protein</fullName>
    </recommendedName>
</protein>
<dbReference type="Gene3D" id="2.60.120.590">
    <property type="entry name" value="Alpha-ketoglutarate-dependent dioxygenase AlkB-like"/>
    <property type="match status" value="1"/>
</dbReference>
<feature type="region of interest" description="Disordered" evidence="2">
    <location>
        <begin position="51"/>
        <end position="99"/>
    </location>
</feature>
<dbReference type="PANTHER" id="PTHR31573:SF4">
    <property type="entry name" value="FE2OG DIOXYGENASE DOMAIN-CONTAINING PROTEIN"/>
    <property type="match status" value="1"/>
</dbReference>
<accession>A0A3D8QZ79</accession>
<name>A0A3D8QZ79_9HELO</name>
<dbReference type="InterPro" id="IPR032852">
    <property type="entry name" value="ALKBH2"/>
</dbReference>
<sequence length="878" mass="97473">MGSKNRDLELARKLSRSVNANPSRRKTATRQGPTLSKTKAVIPVTSLRETRSVKRARLSNGSQYSSTCTSSHGSPHPSPLEKVVSSTTSPLTPLSSSASSHTLEKSLIIKLRIAGRFLALAPWAIGHTTQTKCQDEDKSKSSGQKGTEEAVNTVQRQLQKSDTSELSSAIPTLVKRGRKRKASDELFTLEFQFSPKKLEDNHKPSSKAVPKSRIAKQLQPYHVNNQEGKPESYGSPPVWGDKRQQLCETLPYYRAYQSGAYTNGGIVYGFMVDKEVGVRDKFEEEVMIASVGGGRSRDIVSGKMVQTLDQDESRVAQAFERSMKDRQPVAVIAGRGNVLSPAKLPHYYNILDWFHVTNVWPERRNGVTTWCARLEKIDLATKSWWAPKDSPLVPETRHYGEMTSSASCILCKVVSKEIFNIGWACLNNACKDAYYHFAGGPYVDSQIDYNQDFMQERTPFGGIPSDPIAPPLLTKTDLETMGAFGFESICKQGIVCPECKCCSRRIEWQRWNCENPQCDFTYSIPHETIPIEDVISRSMTQPSKDVIRGGIRRGLRTLGHYDVSEYAIPGCEKDIGFVLHFQANGIINQQPDGPNDLFRQMQEFDFGLKRNPSRQKDSTGEVLTSHWAANWGAPYKYGVSVLSKGFDEAKPVIMKAVQRLTWAGKHAITDDIADFQPFNELLSIGYFEGTHIGYHDDGEKELGPTVATLSLGAQAVMRFRPKVKSGLGAKCTSGRRAYAEKNSKRNRDCVLQITLRHGDIVVMHGEEIQKLYEHAVDPQGELRFALTCRYVRPEMMANDAEREAARVKGTLPPDSDKYIYDGDINATLPPQTTSATNTIQAAMNVLEANILAGNISCEKVTEWAGKLLSSGPAAEAAP</sequence>
<dbReference type="PROSITE" id="PS51471">
    <property type="entry name" value="FE2OG_OXY"/>
    <property type="match status" value="1"/>
</dbReference>
<keyword evidence="5" id="KW-1185">Reference proteome</keyword>
<dbReference type="Proteomes" id="UP000256328">
    <property type="component" value="Unassembled WGS sequence"/>
</dbReference>
<feature type="compositionally biased region" description="Low complexity" evidence="2">
    <location>
        <begin position="85"/>
        <end position="99"/>
    </location>
</feature>